<dbReference type="PANTHER" id="PTHR18966">
    <property type="entry name" value="IONOTROPIC GLUTAMATE RECEPTOR"/>
    <property type="match status" value="1"/>
</dbReference>
<keyword evidence="9" id="KW-1071">Ligand-gated ion channel</keyword>
<feature type="signal peptide" evidence="12">
    <location>
        <begin position="1"/>
        <end position="25"/>
    </location>
</feature>
<dbReference type="InterPro" id="IPR001320">
    <property type="entry name" value="Iontro_rcpt_C"/>
</dbReference>
<evidence type="ECO:0000256" key="1">
    <source>
        <dbReference type="ARBA" id="ARBA00004141"/>
    </source>
</evidence>
<evidence type="ECO:0000256" key="7">
    <source>
        <dbReference type="ARBA" id="ARBA00023170"/>
    </source>
</evidence>
<evidence type="ECO:0000259" key="13">
    <source>
        <dbReference type="Pfam" id="PF00060"/>
    </source>
</evidence>
<reference evidence="14" key="1">
    <citation type="submission" date="2021-01" db="EMBL/GenBank/DDBJ databases">
        <authorList>
            <person name="Corre E."/>
            <person name="Pelletier E."/>
            <person name="Niang G."/>
            <person name="Scheremetjew M."/>
            <person name="Finn R."/>
            <person name="Kale V."/>
            <person name="Holt S."/>
            <person name="Cochrane G."/>
            <person name="Meng A."/>
            <person name="Brown T."/>
            <person name="Cohen L."/>
        </authorList>
    </citation>
    <scope>NUCLEOTIDE SEQUENCE</scope>
    <source>
        <strain evidence="14">CCMP3278</strain>
    </source>
</reference>
<dbReference type="GO" id="GO:0015276">
    <property type="term" value="F:ligand-gated monoatomic ion channel activity"/>
    <property type="evidence" value="ECO:0007669"/>
    <property type="project" value="InterPro"/>
</dbReference>
<evidence type="ECO:0000256" key="10">
    <source>
        <dbReference type="ARBA" id="ARBA00023303"/>
    </source>
</evidence>
<dbReference type="Gene3D" id="1.10.287.70">
    <property type="match status" value="1"/>
</dbReference>
<comment type="subcellular location">
    <subcellularLocation>
        <location evidence="1">Membrane</location>
        <topology evidence="1">Multi-pass membrane protein</topology>
    </subcellularLocation>
</comment>
<dbReference type="GO" id="GO:0016020">
    <property type="term" value="C:membrane"/>
    <property type="evidence" value="ECO:0007669"/>
    <property type="project" value="UniProtKB-SubCell"/>
</dbReference>
<proteinExistence type="predicted"/>
<feature type="transmembrane region" description="Helical" evidence="11">
    <location>
        <begin position="189"/>
        <end position="210"/>
    </location>
</feature>
<keyword evidence="5" id="KW-0406">Ion transport</keyword>
<evidence type="ECO:0000256" key="6">
    <source>
        <dbReference type="ARBA" id="ARBA00023136"/>
    </source>
</evidence>
<evidence type="ECO:0000256" key="3">
    <source>
        <dbReference type="ARBA" id="ARBA00022692"/>
    </source>
</evidence>
<keyword evidence="8" id="KW-0325">Glycoprotein</keyword>
<feature type="transmembrane region" description="Helical" evidence="11">
    <location>
        <begin position="400"/>
        <end position="421"/>
    </location>
</feature>
<evidence type="ECO:0000256" key="9">
    <source>
        <dbReference type="ARBA" id="ARBA00023286"/>
    </source>
</evidence>
<keyword evidence="10" id="KW-0407">Ion channel</keyword>
<protein>
    <recommendedName>
        <fullName evidence="13">Ionotropic glutamate receptor C-terminal domain-containing protein</fullName>
    </recommendedName>
</protein>
<feature type="transmembrane region" description="Helical" evidence="11">
    <location>
        <begin position="148"/>
        <end position="168"/>
    </location>
</feature>
<feature type="transmembrane region" description="Helical" evidence="11">
    <location>
        <begin position="216"/>
        <end position="242"/>
    </location>
</feature>
<keyword evidence="3 11" id="KW-0812">Transmembrane</keyword>
<dbReference type="InterPro" id="IPR015683">
    <property type="entry name" value="Ionotropic_Glu_rcpt"/>
</dbReference>
<evidence type="ECO:0000256" key="5">
    <source>
        <dbReference type="ARBA" id="ARBA00023065"/>
    </source>
</evidence>
<evidence type="ECO:0000256" key="4">
    <source>
        <dbReference type="ARBA" id="ARBA00022989"/>
    </source>
</evidence>
<keyword evidence="12" id="KW-0732">Signal</keyword>
<dbReference type="SUPFAM" id="SSF53850">
    <property type="entry name" value="Periplasmic binding protein-like II"/>
    <property type="match status" value="1"/>
</dbReference>
<sequence length="699" mass="78904">MKSTNACFFLTLLCLFLRLLHSSHAQNLTVLARHAPPMVFIDDSDPSNIQFDGISIWMLGNLSERLNLSLQILPRSGSFGDFAAELSLNDSIADAALDWITITGSRLDSVRFSASYYDLGVLFITQRETVPEWTWTEFTFLRPFTADVWVLILCVGVILALLFTVYSWETPRFRASEKDRKRKVFFFAVDRYIQHFIFSLALIVGSVAFTPELPSVYILTLAGVIFSLFMTTAFTANLVTYLTYSSHGQLLFNGLEMLKTNVALLRNIVILSDSSIHDYFMEMFGDASLWQSCAEIEECVESVVKGTALATVLDAPVAKYFVEKYCGHLALRGDAFFLQNYGFAFGMDVDESVVKQFDTEIYQLRDDGVIDNADARFLPVSECGTDEVSDQVQLYQLSGLYLIVLLVTAFVAVAALCTWMWRMYRAQQNRTGGRTLLPETTRESEMRANVRRTHETARRMMELSANAEARKRTVELVQYLNQFLASSSNRVVFHVSGTCSRLAESCSAVIPFVIADQCSAEIRNLSMEICSKRHHSVTTEDNKFWLDSSGKVIIGDYRVPMINTLRTCSYLSFKVKQNCGWTDACDGDVRYCVFEWESFDVLFESALRENVELTFVLKSANEKSAREETVVIGKHMSVGMHTFYFQEQSMMLDEESVVELRMSGNEPSNVEVKLSNFTGIVTVKRQQLLECVAASGSDA</sequence>
<evidence type="ECO:0000256" key="12">
    <source>
        <dbReference type="SAM" id="SignalP"/>
    </source>
</evidence>
<keyword evidence="2" id="KW-0813">Transport</keyword>
<dbReference type="AlphaFoldDB" id="A0A7S1ERI4"/>
<keyword evidence="4 11" id="KW-1133">Transmembrane helix</keyword>
<feature type="chain" id="PRO_5030772842" description="Ionotropic glutamate receptor C-terminal domain-containing protein" evidence="12">
    <location>
        <begin position="26"/>
        <end position="699"/>
    </location>
</feature>
<dbReference type="Pfam" id="PF00060">
    <property type="entry name" value="Lig_chan"/>
    <property type="match status" value="1"/>
</dbReference>
<evidence type="ECO:0000256" key="2">
    <source>
        <dbReference type="ARBA" id="ARBA00022448"/>
    </source>
</evidence>
<evidence type="ECO:0000256" key="11">
    <source>
        <dbReference type="SAM" id="Phobius"/>
    </source>
</evidence>
<dbReference type="EMBL" id="HBFP01004741">
    <property type="protein sequence ID" value="CAD8818982.1"/>
    <property type="molecule type" value="Transcribed_RNA"/>
</dbReference>
<feature type="domain" description="Ionotropic glutamate receptor C-terminal" evidence="13">
    <location>
        <begin position="146"/>
        <end position="406"/>
    </location>
</feature>
<evidence type="ECO:0000313" key="14">
    <source>
        <dbReference type="EMBL" id="CAD8818982.1"/>
    </source>
</evidence>
<accession>A0A7S1ERI4</accession>
<evidence type="ECO:0000256" key="8">
    <source>
        <dbReference type="ARBA" id="ARBA00023180"/>
    </source>
</evidence>
<keyword evidence="7" id="KW-0675">Receptor</keyword>
<name>A0A7S1ERI4_9RHOD</name>
<dbReference type="Gene3D" id="3.40.190.10">
    <property type="entry name" value="Periplasmic binding protein-like II"/>
    <property type="match status" value="1"/>
</dbReference>
<organism evidence="14">
    <name type="scientific">Timspurckia oligopyrenoides</name>
    <dbReference type="NCBI Taxonomy" id="708627"/>
    <lineage>
        <taxon>Eukaryota</taxon>
        <taxon>Rhodophyta</taxon>
        <taxon>Bangiophyceae</taxon>
        <taxon>Porphyridiales</taxon>
        <taxon>Porphyridiaceae</taxon>
        <taxon>Timspurckia</taxon>
    </lineage>
</organism>
<gene>
    <name evidence="14" type="ORF">TOLI1172_LOCUS3371</name>
</gene>
<keyword evidence="6 11" id="KW-0472">Membrane</keyword>